<dbReference type="GO" id="GO:0016705">
    <property type="term" value="F:oxidoreductase activity, acting on paired donors, with incorporation or reduction of molecular oxygen"/>
    <property type="evidence" value="ECO:0007669"/>
    <property type="project" value="InterPro"/>
</dbReference>
<gene>
    <name evidence="2" type="ORF">SYNPS1DRAFT_30300</name>
</gene>
<dbReference type="InterPro" id="IPR001128">
    <property type="entry name" value="Cyt_P450"/>
</dbReference>
<dbReference type="GO" id="GO:0020037">
    <property type="term" value="F:heme binding"/>
    <property type="evidence" value="ECO:0007669"/>
    <property type="project" value="InterPro"/>
</dbReference>
<dbReference type="AlphaFoldDB" id="A0A4P9YVS3"/>
<dbReference type="EMBL" id="KZ990572">
    <property type="protein sequence ID" value="RKP23925.1"/>
    <property type="molecule type" value="Genomic_DNA"/>
</dbReference>
<dbReference type="InterPro" id="IPR036396">
    <property type="entry name" value="Cyt_P450_sf"/>
</dbReference>
<feature type="non-terminal residue" evidence="2">
    <location>
        <position position="1"/>
    </location>
</feature>
<proteinExistence type="inferred from homology"/>
<reference evidence="3" key="1">
    <citation type="journal article" date="2018" name="Nat. Microbiol.">
        <title>Leveraging single-cell genomics to expand the fungal tree of life.</title>
        <authorList>
            <person name="Ahrendt S.R."/>
            <person name="Quandt C.A."/>
            <person name="Ciobanu D."/>
            <person name="Clum A."/>
            <person name="Salamov A."/>
            <person name="Andreopoulos B."/>
            <person name="Cheng J.F."/>
            <person name="Woyke T."/>
            <person name="Pelin A."/>
            <person name="Henrissat B."/>
            <person name="Reynolds N.K."/>
            <person name="Benny G.L."/>
            <person name="Smith M.E."/>
            <person name="James T.Y."/>
            <person name="Grigoriev I.V."/>
        </authorList>
    </citation>
    <scope>NUCLEOTIDE SEQUENCE [LARGE SCALE GENOMIC DNA]</scope>
    <source>
        <strain evidence="3">Benny S71-1</strain>
    </source>
</reference>
<dbReference type="PANTHER" id="PTHR24305">
    <property type="entry name" value="CYTOCHROME P450"/>
    <property type="match status" value="1"/>
</dbReference>
<dbReference type="GO" id="GO:0004497">
    <property type="term" value="F:monooxygenase activity"/>
    <property type="evidence" value="ECO:0007669"/>
    <property type="project" value="InterPro"/>
</dbReference>
<keyword evidence="3" id="KW-1185">Reference proteome</keyword>
<name>A0A4P9YVS3_9FUNG</name>
<organism evidence="2 3">
    <name type="scientific">Syncephalis pseudoplumigaleata</name>
    <dbReference type="NCBI Taxonomy" id="1712513"/>
    <lineage>
        <taxon>Eukaryota</taxon>
        <taxon>Fungi</taxon>
        <taxon>Fungi incertae sedis</taxon>
        <taxon>Zoopagomycota</taxon>
        <taxon>Zoopagomycotina</taxon>
        <taxon>Zoopagomycetes</taxon>
        <taxon>Zoopagales</taxon>
        <taxon>Piptocephalidaceae</taxon>
        <taxon>Syncephalis</taxon>
    </lineage>
</organism>
<evidence type="ECO:0000256" key="1">
    <source>
        <dbReference type="ARBA" id="ARBA00010617"/>
    </source>
</evidence>
<dbReference type="GO" id="GO:0005506">
    <property type="term" value="F:iron ion binding"/>
    <property type="evidence" value="ECO:0007669"/>
    <property type="project" value="InterPro"/>
</dbReference>
<dbReference type="PANTHER" id="PTHR24305:SF166">
    <property type="entry name" value="CYTOCHROME P450 12A4, MITOCHONDRIAL-RELATED"/>
    <property type="match status" value="1"/>
</dbReference>
<evidence type="ECO:0000313" key="2">
    <source>
        <dbReference type="EMBL" id="RKP23925.1"/>
    </source>
</evidence>
<evidence type="ECO:0000313" key="3">
    <source>
        <dbReference type="Proteomes" id="UP000278143"/>
    </source>
</evidence>
<dbReference type="InterPro" id="IPR050121">
    <property type="entry name" value="Cytochrome_P450_monoxygenase"/>
</dbReference>
<sequence>RLFGQPSHVRHARTILADEVHLLRQAYARDDASALPDALRRSSLAAILLDGPEPFTHEEVCDELFVFTVASLESTSAAFGARLREEVVRLTSGHDPFLTFEQMQPASAPYLDAVYRECLRLAYIAPAFTRTTTRPINAGALYVPAHATVLFPIAVLQRDTRIWGSDADAFRPERWLDTPPTTRQAYLRAMYHFGGGDRQCYGQRQATMQLKLFLAVIAFYFRLDALPAHLHTDALEQCGFLSRSACPWAIPVPLSAATPYNKQA</sequence>
<dbReference type="Proteomes" id="UP000278143">
    <property type="component" value="Unassembled WGS sequence"/>
</dbReference>
<protein>
    <submittedName>
        <fullName evidence="2">Cytochrome P450</fullName>
    </submittedName>
</protein>
<comment type="similarity">
    <text evidence="1">Belongs to the cytochrome P450 family.</text>
</comment>
<dbReference type="Gene3D" id="1.10.630.10">
    <property type="entry name" value="Cytochrome P450"/>
    <property type="match status" value="1"/>
</dbReference>
<dbReference type="Pfam" id="PF00067">
    <property type="entry name" value="p450"/>
    <property type="match status" value="1"/>
</dbReference>
<dbReference type="OrthoDB" id="1470350at2759"/>
<accession>A0A4P9YVS3</accession>
<dbReference type="SUPFAM" id="SSF48264">
    <property type="entry name" value="Cytochrome P450"/>
    <property type="match status" value="1"/>
</dbReference>